<dbReference type="InterPro" id="IPR052560">
    <property type="entry name" value="RdDP_mobile_element"/>
</dbReference>
<dbReference type="PANTHER" id="PTHR36688:SF2">
    <property type="entry name" value="ENDONUCLEASE_EXONUCLEASE_PHOSPHATASE DOMAIN-CONTAINING PROTEIN"/>
    <property type="match status" value="1"/>
</dbReference>
<dbReference type="AlphaFoldDB" id="A0A653C7W1"/>
<organism evidence="2 3">
    <name type="scientific">Callosobruchus maculatus</name>
    <name type="common">Southern cowpea weevil</name>
    <name type="synonym">Pulse bruchid</name>
    <dbReference type="NCBI Taxonomy" id="64391"/>
    <lineage>
        <taxon>Eukaryota</taxon>
        <taxon>Metazoa</taxon>
        <taxon>Ecdysozoa</taxon>
        <taxon>Arthropoda</taxon>
        <taxon>Hexapoda</taxon>
        <taxon>Insecta</taxon>
        <taxon>Pterygota</taxon>
        <taxon>Neoptera</taxon>
        <taxon>Endopterygota</taxon>
        <taxon>Coleoptera</taxon>
        <taxon>Polyphaga</taxon>
        <taxon>Cucujiformia</taxon>
        <taxon>Chrysomeloidea</taxon>
        <taxon>Chrysomelidae</taxon>
        <taxon>Bruchinae</taxon>
        <taxon>Bruchini</taxon>
        <taxon>Callosobruchus</taxon>
    </lineage>
</organism>
<dbReference type="EMBL" id="CAACVG010007010">
    <property type="protein sequence ID" value="VEN43210.1"/>
    <property type="molecule type" value="Genomic_DNA"/>
</dbReference>
<name>A0A653C7W1_CALMS</name>
<evidence type="ECO:0000313" key="3">
    <source>
        <dbReference type="Proteomes" id="UP000410492"/>
    </source>
</evidence>
<dbReference type="Pfam" id="PF00078">
    <property type="entry name" value="RVT_1"/>
    <property type="match status" value="1"/>
</dbReference>
<reference evidence="2 3" key="1">
    <citation type="submission" date="2019-01" db="EMBL/GenBank/DDBJ databases">
        <authorList>
            <person name="Sayadi A."/>
        </authorList>
    </citation>
    <scope>NUCLEOTIDE SEQUENCE [LARGE SCALE GENOMIC DNA]</scope>
</reference>
<gene>
    <name evidence="2" type="ORF">CALMAC_LOCUS6424</name>
</gene>
<dbReference type="InterPro" id="IPR000477">
    <property type="entry name" value="RT_dom"/>
</dbReference>
<protein>
    <recommendedName>
        <fullName evidence="1">Reverse transcriptase domain-containing protein</fullName>
    </recommendedName>
</protein>
<feature type="domain" description="Reverse transcriptase" evidence="1">
    <location>
        <begin position="1"/>
        <end position="134"/>
    </location>
</feature>
<dbReference type="Proteomes" id="UP000410492">
    <property type="component" value="Unassembled WGS sequence"/>
</dbReference>
<dbReference type="OrthoDB" id="6767534at2759"/>
<evidence type="ECO:0000259" key="1">
    <source>
        <dbReference type="PROSITE" id="PS50878"/>
    </source>
</evidence>
<evidence type="ECO:0000313" key="2">
    <source>
        <dbReference type="EMBL" id="VEN43210.1"/>
    </source>
</evidence>
<accession>A0A653C7W1</accession>
<sequence>MLCDRPFQVITGDSRSKMRHLNYGLPQGSVLAPVLFNLYISDIPNTISKKFMYADDIALAARSNTIEEGSSILSEDLSVMGRYFADWRLIPNMMKTEVLCFHLNNKQARIEPQVYFNDNLVRYNPHPKYLGITMDRTLSFRKHLENTAAKLSTRNNIIHKLCGTTWGANATTLRISALSLVYSTAEYCAPVWLNSPHAKMIDTKLNETMRIISGCLKTTPLPWLPVLCHITPPHIRRQDKLVKEYNKILSNPQLPLHTDLDDEDLRRLKSRNPLLPFAERLLRDGFQVDEHWRRDWEVQKPVQAPPTMDPTLTLPGMELPRHTWKTLNRVRTSHGICRDSFFKWGISESPSCDCGEPRQTVQHIVTECPITAYAGQQSDFFEASKSPPIVPKVEYEGDSSNFDDYPENDWKSARTLEESELKLFEDF</sequence>
<dbReference type="PANTHER" id="PTHR36688">
    <property type="entry name" value="ENDO/EXONUCLEASE/PHOSPHATASE DOMAIN-CONTAINING PROTEIN"/>
    <property type="match status" value="1"/>
</dbReference>
<proteinExistence type="predicted"/>
<keyword evidence="3" id="KW-1185">Reference proteome</keyword>
<dbReference type="PROSITE" id="PS50878">
    <property type="entry name" value="RT_POL"/>
    <property type="match status" value="1"/>
</dbReference>